<keyword evidence="1" id="KW-0804">Transcription</keyword>
<name>A0A6G0ZBP7_APHCR</name>
<dbReference type="GO" id="GO:0000428">
    <property type="term" value="C:DNA-directed RNA polymerase complex"/>
    <property type="evidence" value="ECO:0007669"/>
    <property type="project" value="UniProtKB-KW"/>
</dbReference>
<evidence type="ECO:0000313" key="2">
    <source>
        <dbReference type="Proteomes" id="UP000478052"/>
    </source>
</evidence>
<evidence type="ECO:0000313" key="1">
    <source>
        <dbReference type="EMBL" id="KAF0768043.1"/>
    </source>
</evidence>
<protein>
    <submittedName>
        <fullName evidence="1">DNA-directed RNA polymerase</fullName>
    </submittedName>
</protein>
<accession>A0A6G0ZBP7</accession>
<dbReference type="AlphaFoldDB" id="A0A6G0ZBP7"/>
<sequence length="124" mass="14767">MFHTESINIMKLYSTLDIKIKFSLYLNPYQKTNSELILNYNYYSISKNYFQYWLLKRVQLSKHRGIVEIQEGCGYNIGGGLMEISLLLQFYNKGPVVDEWPQMHFKSCCAPFIKFIFLKMQLKK</sequence>
<gene>
    <name evidence="1" type="ORF">FWK35_00005887</name>
</gene>
<dbReference type="EMBL" id="VUJU01000850">
    <property type="protein sequence ID" value="KAF0768043.1"/>
    <property type="molecule type" value="Genomic_DNA"/>
</dbReference>
<dbReference type="Proteomes" id="UP000478052">
    <property type="component" value="Unassembled WGS sequence"/>
</dbReference>
<keyword evidence="1" id="KW-0240">DNA-directed RNA polymerase</keyword>
<proteinExistence type="predicted"/>
<reference evidence="1 2" key="1">
    <citation type="submission" date="2019-08" db="EMBL/GenBank/DDBJ databases">
        <title>Whole genome of Aphis craccivora.</title>
        <authorList>
            <person name="Voronova N.V."/>
            <person name="Shulinski R.S."/>
            <person name="Bandarenka Y.V."/>
            <person name="Zhorov D.G."/>
            <person name="Warner D."/>
        </authorList>
    </citation>
    <scope>NUCLEOTIDE SEQUENCE [LARGE SCALE GENOMIC DNA]</scope>
    <source>
        <strain evidence="1">180601</strain>
        <tissue evidence="1">Whole Body</tissue>
    </source>
</reference>
<organism evidence="1 2">
    <name type="scientific">Aphis craccivora</name>
    <name type="common">Cowpea aphid</name>
    <dbReference type="NCBI Taxonomy" id="307492"/>
    <lineage>
        <taxon>Eukaryota</taxon>
        <taxon>Metazoa</taxon>
        <taxon>Ecdysozoa</taxon>
        <taxon>Arthropoda</taxon>
        <taxon>Hexapoda</taxon>
        <taxon>Insecta</taxon>
        <taxon>Pterygota</taxon>
        <taxon>Neoptera</taxon>
        <taxon>Paraneoptera</taxon>
        <taxon>Hemiptera</taxon>
        <taxon>Sternorrhyncha</taxon>
        <taxon>Aphidomorpha</taxon>
        <taxon>Aphidoidea</taxon>
        <taxon>Aphididae</taxon>
        <taxon>Aphidini</taxon>
        <taxon>Aphis</taxon>
        <taxon>Aphis</taxon>
    </lineage>
</organism>
<keyword evidence="2" id="KW-1185">Reference proteome</keyword>
<comment type="caution">
    <text evidence="1">The sequence shown here is derived from an EMBL/GenBank/DDBJ whole genome shotgun (WGS) entry which is preliminary data.</text>
</comment>